<protein>
    <submittedName>
        <fullName evidence="7">Radical SAM protein</fullName>
    </submittedName>
</protein>
<proteinExistence type="predicted"/>
<comment type="caution">
    <text evidence="7">The sequence shown here is derived from an EMBL/GenBank/DDBJ whole genome shotgun (WGS) entry which is preliminary data.</text>
</comment>
<dbReference type="InterPro" id="IPR026351">
    <property type="entry name" value="rSAM_ArsS-like"/>
</dbReference>
<feature type="domain" description="Arsenosugar biosynthesis radical SAM protein ArsS-like C-terminal" evidence="6">
    <location>
        <begin position="193"/>
        <end position="321"/>
    </location>
</feature>
<dbReference type="CDD" id="cd01335">
    <property type="entry name" value="Radical_SAM"/>
    <property type="match status" value="1"/>
</dbReference>
<evidence type="ECO:0000256" key="4">
    <source>
        <dbReference type="ARBA" id="ARBA00023004"/>
    </source>
</evidence>
<dbReference type="InterPro" id="IPR007197">
    <property type="entry name" value="rSAM"/>
</dbReference>
<dbReference type="PANTHER" id="PTHR43728">
    <property type="entry name" value="SLR0304 PROTEIN"/>
    <property type="match status" value="1"/>
</dbReference>
<dbReference type="Proteomes" id="UP000031433">
    <property type="component" value="Unassembled WGS sequence"/>
</dbReference>
<dbReference type="SFLD" id="SFLDS00029">
    <property type="entry name" value="Radical_SAM"/>
    <property type="match status" value="1"/>
</dbReference>
<evidence type="ECO:0000256" key="2">
    <source>
        <dbReference type="ARBA" id="ARBA00022691"/>
    </source>
</evidence>
<dbReference type="InterPro" id="IPR024521">
    <property type="entry name" value="ArsS-like_C"/>
</dbReference>
<keyword evidence="8" id="KW-1185">Reference proteome</keyword>
<dbReference type="RefSeq" id="WP_039645454.1">
    <property type="nucleotide sequence ID" value="NZ_JXBL01000001.1"/>
</dbReference>
<dbReference type="GO" id="GO:0051536">
    <property type="term" value="F:iron-sulfur cluster binding"/>
    <property type="evidence" value="ECO:0007669"/>
    <property type="project" value="UniProtKB-KW"/>
</dbReference>
<dbReference type="NCBIfam" id="TIGR04167">
    <property type="entry name" value="rSAM_SeCys"/>
    <property type="match status" value="1"/>
</dbReference>
<evidence type="ECO:0000256" key="5">
    <source>
        <dbReference type="ARBA" id="ARBA00023014"/>
    </source>
</evidence>
<evidence type="ECO:0000313" key="7">
    <source>
        <dbReference type="EMBL" id="KIE42673.1"/>
    </source>
</evidence>
<keyword evidence="5" id="KW-0411">Iron-sulfur</keyword>
<name>A0A0C1TT89_9BACT</name>
<dbReference type="Pfam" id="PF12345">
    <property type="entry name" value="DUF3641"/>
    <property type="match status" value="1"/>
</dbReference>
<gene>
    <name evidence="7" type="ORF">SE37_08540</name>
</gene>
<keyword evidence="4" id="KW-0408">Iron</keyword>
<dbReference type="InterPro" id="IPR058240">
    <property type="entry name" value="rSAM_sf"/>
</dbReference>
<dbReference type="AlphaFoldDB" id="A0A0C1TT89"/>
<comment type="cofactor">
    <cofactor evidence="1">
        <name>[4Fe-4S] cluster</name>
        <dbReference type="ChEBI" id="CHEBI:49883"/>
    </cofactor>
</comment>
<keyword evidence="3" id="KW-0479">Metal-binding</keyword>
<reference evidence="7 8" key="1">
    <citation type="submission" date="2015-01" db="EMBL/GenBank/DDBJ databases">
        <title>Genome sequence of the anaerobic bacterium Geobacter soli GSS01, a dissimilatory Fe(III) reducer from soil.</title>
        <authorList>
            <person name="Yang G."/>
            <person name="Zhou S."/>
        </authorList>
    </citation>
    <scope>NUCLEOTIDE SEQUENCE [LARGE SCALE GENOMIC DNA]</scope>
    <source>
        <strain evidence="7 8">GSS01</strain>
    </source>
</reference>
<dbReference type="GO" id="GO:0003824">
    <property type="term" value="F:catalytic activity"/>
    <property type="evidence" value="ECO:0007669"/>
    <property type="project" value="InterPro"/>
</dbReference>
<accession>A0A0C1TT89</accession>
<dbReference type="InterPro" id="IPR013785">
    <property type="entry name" value="Aldolase_TIM"/>
</dbReference>
<evidence type="ECO:0000259" key="6">
    <source>
        <dbReference type="Pfam" id="PF12345"/>
    </source>
</evidence>
<evidence type="ECO:0000256" key="1">
    <source>
        <dbReference type="ARBA" id="ARBA00001966"/>
    </source>
</evidence>
<dbReference type="EMBL" id="JXBL01000001">
    <property type="protein sequence ID" value="KIE42673.1"/>
    <property type="molecule type" value="Genomic_DNA"/>
</dbReference>
<organism evidence="7 8">
    <name type="scientific">Geobacter soli</name>
    <dbReference type="NCBI Taxonomy" id="1510391"/>
    <lineage>
        <taxon>Bacteria</taxon>
        <taxon>Pseudomonadati</taxon>
        <taxon>Thermodesulfobacteriota</taxon>
        <taxon>Desulfuromonadia</taxon>
        <taxon>Geobacterales</taxon>
        <taxon>Geobacteraceae</taxon>
        <taxon>Geobacter</taxon>
    </lineage>
</organism>
<keyword evidence="2" id="KW-0949">S-adenosyl-L-methionine</keyword>
<dbReference type="Gene3D" id="3.20.20.70">
    <property type="entry name" value="Aldolase class I"/>
    <property type="match status" value="1"/>
</dbReference>
<dbReference type="PANTHER" id="PTHR43728:SF1">
    <property type="entry name" value="FE-S OXIDOREDUCTASE"/>
    <property type="match status" value="1"/>
</dbReference>
<sequence length="322" mass="34605">MTESLAPSSSPCIEAFSHALERCGLELRRDRTTTLQVNVGSLCDLACRHCHLEAGPSRTEVMARETMEEVIAYASRCRFQVIDITGGAPELVPGIDRLVTGLAPLTPRLIVRTNLSALLTPGAAHLPELLRSAGAAVVASFPSANTGQAEAQRGHGIMEKSIAALKLLNDLGYGRDGSGLELDLVANPTGAFLPPSQCEAERKFRRDLERKYGVAFSHLYTFANVPLGRFRRWLEESGNLEGYLQRLAGSFNPATVPGLMCRSLVSVAWDGHLYDCDFNLAAGRGLGGERRHVAGMTGLPPEGTLIPTDDYCYACTAGSGFT</sequence>
<dbReference type="SUPFAM" id="SSF102114">
    <property type="entry name" value="Radical SAM enzymes"/>
    <property type="match status" value="1"/>
</dbReference>
<dbReference type="GO" id="GO:0046872">
    <property type="term" value="F:metal ion binding"/>
    <property type="evidence" value="ECO:0007669"/>
    <property type="project" value="UniProtKB-KW"/>
</dbReference>
<evidence type="ECO:0000256" key="3">
    <source>
        <dbReference type="ARBA" id="ARBA00022723"/>
    </source>
</evidence>
<evidence type="ECO:0000313" key="8">
    <source>
        <dbReference type="Proteomes" id="UP000031433"/>
    </source>
</evidence>